<reference evidence="2 3" key="1">
    <citation type="submission" date="2011-11" db="EMBL/GenBank/DDBJ databases">
        <title>The Noncontiguous Finished sequence of Saccharomonospora cyanea NA-134.</title>
        <authorList>
            <consortium name="US DOE Joint Genome Institute"/>
            <person name="Lucas S."/>
            <person name="Han J."/>
            <person name="Lapidus A."/>
            <person name="Cheng J.-F."/>
            <person name="Goodwin L."/>
            <person name="Pitluck S."/>
            <person name="Peters L."/>
            <person name="Ovchinnikova G."/>
            <person name="Lu M."/>
            <person name="Detter J.C."/>
            <person name="Han C."/>
            <person name="Tapia R."/>
            <person name="Land M."/>
            <person name="Hauser L."/>
            <person name="Kyrpides N."/>
            <person name="Ivanova N."/>
            <person name="Pagani I."/>
            <person name="Brambilla E.-M."/>
            <person name="Klenk H.-P."/>
            <person name="Woyke T."/>
        </authorList>
    </citation>
    <scope>NUCLEOTIDE SEQUENCE [LARGE SCALE GENOMIC DNA]</scope>
    <source>
        <strain evidence="2 3">NA-134</strain>
    </source>
</reference>
<evidence type="ECO:0000313" key="2">
    <source>
        <dbReference type="EMBL" id="EHR59544.1"/>
    </source>
</evidence>
<evidence type="ECO:0000256" key="1">
    <source>
        <dbReference type="SAM" id="MobiDB-lite"/>
    </source>
</evidence>
<proteinExistence type="predicted"/>
<gene>
    <name evidence="2" type="ORF">SaccyDRAFT_0616</name>
</gene>
<sequence>MRNADAGGAHGTDRTAEDAFRLLLQSEVVDIRAGIDTDQHIKPTHDNDDSARTSPHRCGHTSYVAVTGAWSDHRVS</sequence>
<accession>H5XH73</accession>
<protein>
    <submittedName>
        <fullName evidence="2">Uncharacterized protein</fullName>
    </submittedName>
</protein>
<dbReference type="HOGENOM" id="CLU_2652263_0_0_11"/>
<feature type="compositionally biased region" description="Basic and acidic residues" evidence="1">
    <location>
        <begin position="35"/>
        <end position="51"/>
    </location>
</feature>
<dbReference type="EMBL" id="CM001440">
    <property type="protein sequence ID" value="EHR59544.1"/>
    <property type="molecule type" value="Genomic_DNA"/>
</dbReference>
<dbReference type="Proteomes" id="UP000002791">
    <property type="component" value="Chromosome"/>
</dbReference>
<dbReference type="AlphaFoldDB" id="H5XH73"/>
<organism evidence="2 3">
    <name type="scientific">Saccharomonospora cyanea NA-134</name>
    <dbReference type="NCBI Taxonomy" id="882082"/>
    <lineage>
        <taxon>Bacteria</taxon>
        <taxon>Bacillati</taxon>
        <taxon>Actinomycetota</taxon>
        <taxon>Actinomycetes</taxon>
        <taxon>Pseudonocardiales</taxon>
        <taxon>Pseudonocardiaceae</taxon>
        <taxon>Saccharomonospora</taxon>
    </lineage>
</organism>
<feature type="region of interest" description="Disordered" evidence="1">
    <location>
        <begin position="35"/>
        <end position="60"/>
    </location>
</feature>
<name>H5XH73_9PSEU</name>
<keyword evidence="3" id="KW-1185">Reference proteome</keyword>
<evidence type="ECO:0000313" key="3">
    <source>
        <dbReference type="Proteomes" id="UP000002791"/>
    </source>
</evidence>